<proteinExistence type="predicted"/>
<evidence type="ECO:0000313" key="1">
    <source>
        <dbReference type="EMBL" id="JAD54938.1"/>
    </source>
</evidence>
<dbReference type="EMBL" id="GBRH01242957">
    <property type="protein sequence ID" value="JAD54938.1"/>
    <property type="molecule type" value="Transcribed_RNA"/>
</dbReference>
<name>A0A0A9AYG7_ARUDO</name>
<reference evidence="1" key="1">
    <citation type="submission" date="2014-09" db="EMBL/GenBank/DDBJ databases">
        <authorList>
            <person name="Magalhaes I.L.F."/>
            <person name="Oliveira U."/>
            <person name="Santos F.R."/>
            <person name="Vidigal T.H.D.A."/>
            <person name="Brescovit A.D."/>
            <person name="Santos A.J."/>
        </authorList>
    </citation>
    <scope>NUCLEOTIDE SEQUENCE</scope>
    <source>
        <tissue evidence="1">Shoot tissue taken approximately 20 cm above the soil surface</tissue>
    </source>
</reference>
<protein>
    <submittedName>
        <fullName evidence="1">Uncharacterized protein</fullName>
    </submittedName>
</protein>
<accession>A0A0A9AYG7</accession>
<reference evidence="1" key="2">
    <citation type="journal article" date="2015" name="Data Brief">
        <title>Shoot transcriptome of the giant reed, Arundo donax.</title>
        <authorList>
            <person name="Barrero R.A."/>
            <person name="Guerrero F.D."/>
            <person name="Moolhuijzen P."/>
            <person name="Goolsby J.A."/>
            <person name="Tidwell J."/>
            <person name="Bellgard S.E."/>
            <person name="Bellgard M.I."/>
        </authorList>
    </citation>
    <scope>NUCLEOTIDE SEQUENCE</scope>
    <source>
        <tissue evidence="1">Shoot tissue taken approximately 20 cm above the soil surface</tissue>
    </source>
</reference>
<dbReference type="AlphaFoldDB" id="A0A0A9AYG7"/>
<organism evidence="1">
    <name type="scientific">Arundo donax</name>
    <name type="common">Giant reed</name>
    <name type="synonym">Donax arundinaceus</name>
    <dbReference type="NCBI Taxonomy" id="35708"/>
    <lineage>
        <taxon>Eukaryota</taxon>
        <taxon>Viridiplantae</taxon>
        <taxon>Streptophyta</taxon>
        <taxon>Embryophyta</taxon>
        <taxon>Tracheophyta</taxon>
        <taxon>Spermatophyta</taxon>
        <taxon>Magnoliopsida</taxon>
        <taxon>Liliopsida</taxon>
        <taxon>Poales</taxon>
        <taxon>Poaceae</taxon>
        <taxon>PACMAD clade</taxon>
        <taxon>Arundinoideae</taxon>
        <taxon>Arundineae</taxon>
        <taxon>Arundo</taxon>
    </lineage>
</organism>
<sequence>MEEQVMGWMCKARGHMNECWLCVMGQIDDWIGYPQACICFVALLAQYAPSSSTLHRCGI</sequence>